<name>D8LX00_BLAHO</name>
<evidence type="ECO:0000313" key="4">
    <source>
        <dbReference type="EMBL" id="CBK20795.2"/>
    </source>
</evidence>
<evidence type="ECO:0000313" key="5">
    <source>
        <dbReference type="Proteomes" id="UP000008312"/>
    </source>
</evidence>
<accession>D8LX00</accession>
<dbReference type="GO" id="GO:0000159">
    <property type="term" value="C:protein phosphatase type 2A complex"/>
    <property type="evidence" value="ECO:0007669"/>
    <property type="project" value="TreeGrafter"/>
</dbReference>
<dbReference type="SUPFAM" id="SSF47473">
    <property type="entry name" value="EF-hand"/>
    <property type="match status" value="1"/>
</dbReference>
<evidence type="ECO:0000256" key="1">
    <source>
        <dbReference type="ARBA" id="ARBA00022837"/>
    </source>
</evidence>
<dbReference type="PANTHER" id="PTHR14095:SF0">
    <property type="entry name" value="MIP22305P"/>
    <property type="match status" value="1"/>
</dbReference>
<dbReference type="PANTHER" id="PTHR14095">
    <property type="entry name" value="PHOSPHATASE 2A REGULATORY SUBUNIT-RELATED"/>
    <property type="match status" value="1"/>
</dbReference>
<proteinExistence type="predicted"/>
<dbReference type="InterPro" id="IPR002048">
    <property type="entry name" value="EF_hand_dom"/>
</dbReference>
<keyword evidence="5" id="KW-1185">Reference proteome</keyword>
<dbReference type="Gene3D" id="1.10.238.10">
    <property type="entry name" value="EF-hand"/>
    <property type="match status" value="1"/>
</dbReference>
<dbReference type="PROSITE" id="PS50222">
    <property type="entry name" value="EF_HAND_2"/>
    <property type="match status" value="1"/>
</dbReference>
<evidence type="ECO:0000256" key="2">
    <source>
        <dbReference type="SAM" id="Phobius"/>
    </source>
</evidence>
<feature type="domain" description="EF-hand" evidence="3">
    <location>
        <begin position="153"/>
        <end position="188"/>
    </location>
</feature>
<dbReference type="OrthoDB" id="5586at2759"/>
<keyword evidence="2" id="KW-1133">Transmembrane helix</keyword>
<dbReference type="RefSeq" id="XP_012894843.1">
    <property type="nucleotide sequence ID" value="XM_013039389.1"/>
</dbReference>
<dbReference type="GO" id="GO:0019888">
    <property type="term" value="F:protein phosphatase regulator activity"/>
    <property type="evidence" value="ECO:0007669"/>
    <property type="project" value="TreeGrafter"/>
</dbReference>
<keyword evidence="2" id="KW-0812">Transmembrane</keyword>
<gene>
    <name evidence="4" type="ORF">GSBLH_T00006192001</name>
</gene>
<dbReference type="EMBL" id="FN668639">
    <property type="protein sequence ID" value="CBK20795.2"/>
    <property type="molecule type" value="Genomic_DNA"/>
</dbReference>
<feature type="transmembrane region" description="Helical" evidence="2">
    <location>
        <begin position="6"/>
        <end position="24"/>
    </location>
</feature>
<keyword evidence="1" id="KW-0106">Calcium</keyword>
<dbReference type="AlphaFoldDB" id="D8LX00"/>
<dbReference type="PROSITE" id="PS00018">
    <property type="entry name" value="EF_HAND_1"/>
    <property type="match status" value="1"/>
</dbReference>
<organism evidence="4">
    <name type="scientific">Blastocystis hominis</name>
    <dbReference type="NCBI Taxonomy" id="12968"/>
    <lineage>
        <taxon>Eukaryota</taxon>
        <taxon>Sar</taxon>
        <taxon>Stramenopiles</taxon>
        <taxon>Bigyra</taxon>
        <taxon>Opalozoa</taxon>
        <taxon>Opalinata</taxon>
        <taxon>Blastocystidae</taxon>
        <taxon>Blastocystis</taxon>
    </lineage>
</organism>
<reference evidence="4" key="1">
    <citation type="submission" date="2010-02" db="EMBL/GenBank/DDBJ databases">
        <title>Sequencing and annotation of the Blastocystis hominis genome.</title>
        <authorList>
            <person name="Wincker P."/>
        </authorList>
    </citation>
    <scope>NUCLEOTIDE SEQUENCE</scope>
    <source>
        <strain evidence="4">Singapore isolate B</strain>
    </source>
</reference>
<evidence type="ECO:0000259" key="3">
    <source>
        <dbReference type="PROSITE" id="PS50222"/>
    </source>
</evidence>
<dbReference type="InParanoid" id="D8LX00"/>
<dbReference type="Proteomes" id="UP000008312">
    <property type="component" value="Unassembled WGS sequence"/>
</dbReference>
<protein>
    <recommendedName>
        <fullName evidence="3">EF-hand domain-containing protein</fullName>
    </recommendedName>
</protein>
<dbReference type="InterPro" id="IPR018247">
    <property type="entry name" value="EF_Hand_1_Ca_BS"/>
</dbReference>
<keyword evidence="2" id="KW-0472">Membrane</keyword>
<dbReference type="InterPro" id="IPR011992">
    <property type="entry name" value="EF-hand-dom_pair"/>
</dbReference>
<dbReference type="GO" id="GO:0005509">
    <property type="term" value="F:calcium ion binding"/>
    <property type="evidence" value="ECO:0007669"/>
    <property type="project" value="InterPro"/>
</dbReference>
<dbReference type="GeneID" id="24922317"/>
<sequence>MCYHHYIYLTTVAAAILFSLNGLTSTMVGKREFMHSGLFTILQLLDKKPITVILPFAPSYSQQIFTRFQSLCDTFDAEILNQSCSTCLHHSPNFDTQFVISASKLMDSMNPKLSRLCFNRAFSKIHALLNHPEGMQIHYEAYAMFNILYNDAMEGSSRRFWFEIMDGDGDGVLNKEDIQELVREWNTFITKMRYTIKMSVKRT</sequence>